<feature type="domain" description="KAP NTPase" evidence="3">
    <location>
        <begin position="412"/>
        <end position="897"/>
    </location>
</feature>
<feature type="transmembrane region" description="Helical" evidence="2">
    <location>
        <begin position="609"/>
        <end position="630"/>
    </location>
</feature>
<dbReference type="PANTHER" id="PTHR22674:SF6">
    <property type="entry name" value="NTPASE KAP FAMILY P-LOOP DOMAIN-CONTAINING PROTEIN 1"/>
    <property type="match status" value="1"/>
</dbReference>
<keyword evidence="2" id="KW-1133">Transmembrane helix</keyword>
<gene>
    <name evidence="4" type="ORF">EAS64_11615</name>
</gene>
<evidence type="ECO:0000256" key="2">
    <source>
        <dbReference type="SAM" id="Phobius"/>
    </source>
</evidence>
<dbReference type="Proteomes" id="UP000460272">
    <property type="component" value="Unassembled WGS sequence"/>
</dbReference>
<feature type="compositionally biased region" description="Low complexity" evidence="1">
    <location>
        <begin position="935"/>
        <end position="958"/>
    </location>
</feature>
<keyword evidence="2" id="KW-0472">Membrane</keyword>
<dbReference type="OrthoDB" id="88903at2"/>
<dbReference type="InterPro" id="IPR011646">
    <property type="entry name" value="KAP_P-loop"/>
</dbReference>
<dbReference type="EMBL" id="RPFW01000002">
    <property type="protein sequence ID" value="TVZ05227.1"/>
    <property type="molecule type" value="Genomic_DNA"/>
</dbReference>
<feature type="region of interest" description="Disordered" evidence="1">
    <location>
        <begin position="1"/>
        <end position="25"/>
    </location>
</feature>
<keyword evidence="2" id="KW-0812">Transmembrane</keyword>
<feature type="compositionally biased region" description="Low complexity" evidence="1">
    <location>
        <begin position="179"/>
        <end position="196"/>
    </location>
</feature>
<accession>A0A6P2C2M7</accession>
<comment type="caution">
    <text evidence="4">The sequence shown here is derived from an EMBL/GenBank/DDBJ whole genome shotgun (WGS) entry which is preliminary data.</text>
</comment>
<organism evidence="4 5">
    <name type="scientific">Trebonia kvetii</name>
    <dbReference type="NCBI Taxonomy" id="2480626"/>
    <lineage>
        <taxon>Bacteria</taxon>
        <taxon>Bacillati</taxon>
        <taxon>Actinomycetota</taxon>
        <taxon>Actinomycetes</taxon>
        <taxon>Streptosporangiales</taxon>
        <taxon>Treboniaceae</taxon>
        <taxon>Trebonia</taxon>
    </lineage>
</organism>
<feature type="region of interest" description="Disordered" evidence="1">
    <location>
        <begin position="920"/>
        <end position="988"/>
    </location>
</feature>
<feature type="compositionally biased region" description="Low complexity" evidence="1">
    <location>
        <begin position="968"/>
        <end position="978"/>
    </location>
</feature>
<evidence type="ECO:0000256" key="1">
    <source>
        <dbReference type="SAM" id="MobiDB-lite"/>
    </source>
</evidence>
<name>A0A6P2C2M7_9ACTN</name>
<feature type="region of interest" description="Disordered" evidence="1">
    <location>
        <begin position="164"/>
        <end position="201"/>
    </location>
</feature>
<dbReference type="Pfam" id="PF07693">
    <property type="entry name" value="KAP_NTPase"/>
    <property type="match status" value="1"/>
</dbReference>
<evidence type="ECO:0000313" key="5">
    <source>
        <dbReference type="Proteomes" id="UP000460272"/>
    </source>
</evidence>
<dbReference type="PANTHER" id="PTHR22674">
    <property type="entry name" value="NTPASE, KAP FAMILY P-LOOP DOMAIN-CONTAINING 1"/>
    <property type="match status" value="1"/>
</dbReference>
<dbReference type="AlphaFoldDB" id="A0A6P2C2M7"/>
<protein>
    <recommendedName>
        <fullName evidence="3">KAP NTPase domain-containing protein</fullName>
    </recommendedName>
</protein>
<reference evidence="4 5" key="1">
    <citation type="submission" date="2018-11" db="EMBL/GenBank/DDBJ databases">
        <title>Trebonia kvetii gen.nov., sp.nov., a novel acidophilic actinobacterium, and proposal of the new actinobacterial family Treboniaceae fam. nov.</title>
        <authorList>
            <person name="Rapoport D."/>
            <person name="Sagova-Mareckova M."/>
            <person name="Sedlacek I."/>
            <person name="Provaznik J."/>
            <person name="Kralova S."/>
            <person name="Pavlinic D."/>
            <person name="Benes V."/>
            <person name="Kopecky J."/>
        </authorList>
    </citation>
    <scope>NUCLEOTIDE SEQUENCE [LARGE SCALE GENOMIC DNA]</scope>
    <source>
        <strain evidence="4 5">15Tr583</strain>
    </source>
</reference>
<sequence length="1164" mass="122774">MLQAKSGGWRAAGGRRDPEMAVSRETDAPPVKWVSALFVREDESLAEALWAGLTSRRIPFPDAQLASVDRYNTTDQIDIDAATVVLAVCSPASIQDVPFLDQAKRAYGRTVAVTLGDVSSLPGEFGNIEPFDLSGWLGDTADPRLDELARALISALAEREAPAIADGSAATADSQASFETEVPSESETPPTSGVSSASGERVPDMLDRAVELLPGGAGEAVRFSDSAANVLRLSGQTSGDATAVFLIALSNAPHEPGSNVSSALRGVIASEVPDDLGALLRDLTSGLPARTATGGDDPPPAFVALLGDALGYADAVSGRPEIHTRHLLAAAALANDQPIAGAVLDALHLSRAQLCRLLFEVISQFRGIGRVRAWHDLLLASLTGGISTDRVDPNEGIARDLDALDFSVWTSMFADVIADRNTDANLPLSIGLFGAWGSGKSYFMGLLRSEIDSRCGRPGYVRDVVHVGFNAWHYADSNLWASLGDEIFRKLMDELASKAGEQKEILREEIAAGLVATEELRTRQKQATAETQRYAREADQARAARQAGTRELLTAMAGSAELRGYLNKAWRFLGVSDQAEQADLLARQLGGERQDAVVLRGLLGKRSTVLIAAVCLIALLVTIAGAIIPARWGARLFGAGGLSTIALVLGWAVTLARRVNGGLAALRTAAVKAAGENDVAIREAESNLRKAQADEKAAMAQVDHSAEHVADLQRRLDALDPAQQAYAFLAERAASRDYASQLGLVSTIRKDLLHLVRVLKNSRGAVGAIEALATPANATPANATPANATPANAPAQAARDIADAHAIDRIVLYIDDLDRCRPRQVVEVLEAVHLLLALDLFVVVVGVDPRWLLRSLREQYPGLLDAGTRSVPGGNAHSDATTADYLEKIFNIPFVLPGFPAARLGELVRGMNRPAQRIADGAGAASSGGSGQDRGTGSATTAGGAATPSGAAATAVPAHARRAGGGARQPAQAGRTAPGAPPQPLTEPEMEFLAGLGPFIGTPRDAKRLFNLYRMLRFSRSLSPASVFLGDDAESGHYQAVAVLLAMLTADPRLLRHVLDAPKRPASDPAADGAAVGGGLMAQPDTGVTWGRFTRSLTPSHTAGSWRNGVIGPIPDADVVAWQRLADAATRTSELVVLRDLSAFRSWAPHVRRFSYLLLTDETG</sequence>
<feature type="transmembrane region" description="Helical" evidence="2">
    <location>
        <begin position="636"/>
        <end position="656"/>
    </location>
</feature>
<feature type="compositionally biased region" description="Basic and acidic residues" evidence="1">
    <location>
        <begin position="14"/>
        <end position="25"/>
    </location>
</feature>
<evidence type="ECO:0000259" key="3">
    <source>
        <dbReference type="Pfam" id="PF07693"/>
    </source>
</evidence>
<dbReference type="InterPro" id="IPR052754">
    <property type="entry name" value="NTPase_KAP_P-loop"/>
</dbReference>
<keyword evidence="5" id="KW-1185">Reference proteome</keyword>
<proteinExistence type="predicted"/>
<evidence type="ECO:0000313" key="4">
    <source>
        <dbReference type="EMBL" id="TVZ05227.1"/>
    </source>
</evidence>